<dbReference type="EMBL" id="ALBS01000297">
    <property type="protein sequence ID" value="EJT46246.1"/>
    <property type="molecule type" value="Genomic_DNA"/>
</dbReference>
<evidence type="ECO:0000313" key="6">
    <source>
        <dbReference type="EMBL" id="EJT46246.1"/>
    </source>
</evidence>
<dbReference type="SUPFAM" id="SSF50978">
    <property type="entry name" value="WD40 repeat-like"/>
    <property type="match status" value="1"/>
</dbReference>
<dbReference type="AlphaFoldDB" id="J5SL90"/>
<dbReference type="InterPro" id="IPR036322">
    <property type="entry name" value="WD40_repeat_dom_sf"/>
</dbReference>
<evidence type="ECO:0000256" key="3">
    <source>
        <dbReference type="ARBA" id="ARBA00022942"/>
    </source>
</evidence>
<evidence type="ECO:0000256" key="1">
    <source>
        <dbReference type="ARBA" id="ARBA00022574"/>
    </source>
</evidence>
<keyword evidence="3" id="KW-0647">Proteasome</keyword>
<evidence type="ECO:0000256" key="4">
    <source>
        <dbReference type="ARBA" id="ARBA00038321"/>
    </source>
</evidence>
<dbReference type="InterPro" id="IPR051179">
    <property type="entry name" value="WD_repeat_multifunction"/>
</dbReference>
<dbReference type="PROSITE" id="PS50082">
    <property type="entry name" value="WD_REPEATS_2"/>
    <property type="match status" value="2"/>
</dbReference>
<dbReference type="InterPro" id="IPR015943">
    <property type="entry name" value="WD40/YVTN_repeat-like_dom_sf"/>
</dbReference>
<keyword evidence="2" id="KW-0677">Repeat</keyword>
<dbReference type="PANTHER" id="PTHR19857:SF19">
    <property type="entry name" value="26S PROTEASOME REGULATORY SUBUNIT RPN14"/>
    <property type="match status" value="1"/>
</dbReference>
<protein>
    <submittedName>
        <fullName evidence="6">Uncharacterized protein</fullName>
    </submittedName>
</protein>
<dbReference type="Proteomes" id="UP000002748">
    <property type="component" value="Unassembled WGS sequence"/>
</dbReference>
<dbReference type="PROSITE" id="PS50294">
    <property type="entry name" value="WD_REPEATS_REGION"/>
    <property type="match status" value="2"/>
</dbReference>
<dbReference type="GO" id="GO:0000502">
    <property type="term" value="C:proteasome complex"/>
    <property type="evidence" value="ECO:0007669"/>
    <property type="project" value="UniProtKB-KW"/>
</dbReference>
<dbReference type="OrthoDB" id="10257301at2759"/>
<sequence length="424" mass="45023">MVDKVKALAYVDMQHDALAVFDDVEQGTVTKEDVWVSVVSYLRQNVSLSQYKLGSPSVHGKVRVESGDGGAHLESLNGVNVERVSKELNVASRPVRFPRQSVKPPYTKKSNVSLSINSIDFAEKSGKMVIGGPDGYCVVLSPQKPEEVLELKGHVGDVLNVKWFPSGEVVLTASSDLSLRIFSGVDGINPRTLKGHTRAVTSTHIIGVGKQVLSGSKDSTVRLWNVGQGAEEKKWTVPDGKFVDGIVVVDDAEGVKTLGGAEGDSIALAASPEGSLTAFSLASESGAEPAFVVQPDIYSNLISIDYSPKLQAIVTGHQNGTIAVRQLKTLRAAEGSIEDVSPTLVMRNESPIYSVVFDDRDDGILVGTGSGLPCRLSLQVDGSGITVDTKEEYGGWEAVGIETWAVAPDGVWCAGGEGGVITRY</sequence>
<name>J5SL90_TRIAS</name>
<dbReference type="InterPro" id="IPR001680">
    <property type="entry name" value="WD40_rpt"/>
</dbReference>
<accession>J5SL90</accession>
<comment type="caution">
    <text evidence="6">The sequence shown here is derived from an EMBL/GenBank/DDBJ whole genome shotgun (WGS) entry which is preliminary data.</text>
</comment>
<dbReference type="KEGG" id="tasa:A1Q1_05075"/>
<comment type="similarity">
    <text evidence="4">Belongs to the WD repeat PAAF1/RPN14 family.</text>
</comment>
<dbReference type="GeneID" id="25988587"/>
<evidence type="ECO:0000313" key="7">
    <source>
        <dbReference type="Proteomes" id="UP000002748"/>
    </source>
</evidence>
<feature type="repeat" description="WD" evidence="5">
    <location>
        <begin position="151"/>
        <end position="183"/>
    </location>
</feature>
<reference evidence="6 7" key="1">
    <citation type="journal article" date="2012" name="Eukaryot. Cell">
        <title>Draft genome sequence of CBS 2479, the standard type strain of Trichosporon asahii.</title>
        <authorList>
            <person name="Yang R.Y."/>
            <person name="Li H.T."/>
            <person name="Zhu H."/>
            <person name="Zhou G.P."/>
            <person name="Wang M."/>
            <person name="Wang L."/>
        </authorList>
    </citation>
    <scope>NUCLEOTIDE SEQUENCE [LARGE SCALE GENOMIC DNA]</scope>
    <source>
        <strain evidence="7">ATCC 90039 / CBS 2479 / JCM 2466 / KCTC 7840 / NCYC 2677 / UAMH 7654</strain>
    </source>
</reference>
<dbReference type="PROSITE" id="PS00678">
    <property type="entry name" value="WD_REPEATS_1"/>
    <property type="match status" value="1"/>
</dbReference>
<keyword evidence="1 5" id="KW-0853">WD repeat</keyword>
<evidence type="ECO:0000256" key="2">
    <source>
        <dbReference type="ARBA" id="ARBA00022737"/>
    </source>
</evidence>
<dbReference type="Pfam" id="PF00400">
    <property type="entry name" value="WD40"/>
    <property type="match status" value="2"/>
</dbReference>
<dbReference type="SMART" id="SM00320">
    <property type="entry name" value="WD40"/>
    <property type="match status" value="4"/>
</dbReference>
<feature type="repeat" description="WD" evidence="5">
    <location>
        <begin position="193"/>
        <end position="234"/>
    </location>
</feature>
<proteinExistence type="inferred from homology"/>
<dbReference type="VEuPathDB" id="FungiDB:A1Q1_05075"/>
<dbReference type="HOGENOM" id="CLU_037051_3_0_1"/>
<evidence type="ECO:0000256" key="5">
    <source>
        <dbReference type="PROSITE-ProRule" id="PRU00221"/>
    </source>
</evidence>
<dbReference type="Gene3D" id="2.130.10.10">
    <property type="entry name" value="YVTN repeat-like/Quinoprotein amine dehydrogenase"/>
    <property type="match status" value="1"/>
</dbReference>
<dbReference type="InterPro" id="IPR019775">
    <property type="entry name" value="WD40_repeat_CS"/>
</dbReference>
<organism evidence="6 7">
    <name type="scientific">Trichosporon asahii var. asahii (strain ATCC 90039 / CBS 2479 / JCM 2466 / KCTC 7840 / NBRC 103889/ NCYC 2677 / UAMH 7654)</name>
    <name type="common">Yeast</name>
    <dbReference type="NCBI Taxonomy" id="1186058"/>
    <lineage>
        <taxon>Eukaryota</taxon>
        <taxon>Fungi</taxon>
        <taxon>Dikarya</taxon>
        <taxon>Basidiomycota</taxon>
        <taxon>Agaricomycotina</taxon>
        <taxon>Tremellomycetes</taxon>
        <taxon>Trichosporonales</taxon>
        <taxon>Trichosporonaceae</taxon>
        <taxon>Trichosporon</taxon>
    </lineage>
</organism>
<gene>
    <name evidence="6" type="ORF">A1Q1_05075</name>
</gene>
<dbReference type="PANTHER" id="PTHR19857">
    <property type="entry name" value="MITOCHONDRIAL DIVISION PROTEIN 1-RELATED"/>
    <property type="match status" value="1"/>
</dbReference>
<dbReference type="RefSeq" id="XP_014177357.1">
    <property type="nucleotide sequence ID" value="XM_014321882.1"/>
</dbReference>